<gene>
    <name evidence="3" type="ORF">RF679_15520</name>
</gene>
<reference evidence="3" key="1">
    <citation type="submission" date="2023-09" db="EMBL/GenBank/DDBJ databases">
        <title>Undibacterium sp. 20NA77.5 isolated from freshwater.</title>
        <authorList>
            <person name="Le V."/>
            <person name="Ko S.-R."/>
            <person name="Ahn C.-Y."/>
            <person name="Oh H.-M."/>
        </authorList>
    </citation>
    <scope>NUCLEOTIDE SEQUENCE</scope>
    <source>
        <strain evidence="3">20NA77.5</strain>
    </source>
</reference>
<organism evidence="3 4">
    <name type="scientific">Undibacterium cyanobacteriorum</name>
    <dbReference type="NCBI Taxonomy" id="3073561"/>
    <lineage>
        <taxon>Bacteria</taxon>
        <taxon>Pseudomonadati</taxon>
        <taxon>Pseudomonadota</taxon>
        <taxon>Betaproteobacteria</taxon>
        <taxon>Burkholderiales</taxon>
        <taxon>Oxalobacteraceae</taxon>
        <taxon>Undibacterium</taxon>
    </lineage>
</organism>
<name>A0ABY9RFP5_9BURK</name>
<evidence type="ECO:0000256" key="1">
    <source>
        <dbReference type="SAM" id="MobiDB-lite"/>
    </source>
</evidence>
<protein>
    <submittedName>
        <fullName evidence="3">Uncharacterized protein</fullName>
    </submittedName>
</protein>
<keyword evidence="4" id="KW-1185">Reference proteome</keyword>
<evidence type="ECO:0000313" key="4">
    <source>
        <dbReference type="Proteomes" id="UP001181355"/>
    </source>
</evidence>
<keyword evidence="2" id="KW-0732">Signal</keyword>
<sequence>MRNRITAALISGLLLSAFAGTAQADGLSDLKAALAKLQGSAPLKATVEARTWNRQGDGKDLEETSGLASVSLEESARGLQVLYSKDTLNKLDAEERAKEKDSKAKTPTLNALSEVNSSALRPMIFAGPALTRMMEKANFKSEKADTYKGQAARVLSFEFSIDKLSERERKFMKKYEGLLDIWIAADGTPLGCKATQNIHGRAYVVISFDIRNEEEWTFAVVGDRLVATRKENRNNGSGMGEKGEGKVVKTLQIQG</sequence>
<feature type="region of interest" description="Disordered" evidence="1">
    <location>
        <begin position="232"/>
        <end position="255"/>
    </location>
</feature>
<feature type="signal peptide" evidence="2">
    <location>
        <begin position="1"/>
        <end position="24"/>
    </location>
</feature>
<proteinExistence type="predicted"/>
<accession>A0ABY9RFP5</accession>
<evidence type="ECO:0000313" key="3">
    <source>
        <dbReference type="EMBL" id="WMW80042.1"/>
    </source>
</evidence>
<feature type="chain" id="PRO_5047313705" evidence="2">
    <location>
        <begin position="25"/>
        <end position="255"/>
    </location>
</feature>
<dbReference type="EMBL" id="CP133720">
    <property type="protein sequence ID" value="WMW80042.1"/>
    <property type="molecule type" value="Genomic_DNA"/>
</dbReference>
<dbReference type="Proteomes" id="UP001181355">
    <property type="component" value="Chromosome"/>
</dbReference>
<evidence type="ECO:0000256" key="2">
    <source>
        <dbReference type="SAM" id="SignalP"/>
    </source>
</evidence>
<dbReference type="RefSeq" id="WP_309481535.1">
    <property type="nucleotide sequence ID" value="NZ_CP133720.1"/>
</dbReference>